<dbReference type="Pfam" id="PF00619">
    <property type="entry name" value="CARD"/>
    <property type="match status" value="1"/>
</dbReference>
<dbReference type="InterPro" id="IPR001315">
    <property type="entry name" value="CARD"/>
</dbReference>
<evidence type="ECO:0000256" key="4">
    <source>
        <dbReference type="ARBA" id="ARBA00022859"/>
    </source>
</evidence>
<evidence type="ECO:0000256" key="3">
    <source>
        <dbReference type="ARBA" id="ARBA00022588"/>
    </source>
</evidence>
<accession>A0A671Y652</accession>
<dbReference type="PROSITE" id="PS50824">
    <property type="entry name" value="DAPIN"/>
    <property type="match status" value="1"/>
</dbReference>
<dbReference type="SMART" id="SM01289">
    <property type="entry name" value="PYRIN"/>
    <property type="match status" value="1"/>
</dbReference>
<dbReference type="GO" id="GO:0006954">
    <property type="term" value="P:inflammatory response"/>
    <property type="evidence" value="ECO:0007669"/>
    <property type="project" value="UniProtKB-KW"/>
</dbReference>
<dbReference type="GO" id="GO:0045087">
    <property type="term" value="P:innate immune response"/>
    <property type="evidence" value="ECO:0007669"/>
    <property type="project" value="UniProtKB-KW"/>
</dbReference>
<dbReference type="Gene3D" id="1.10.533.10">
    <property type="entry name" value="Death Domain, Fas"/>
    <property type="match status" value="2"/>
</dbReference>
<dbReference type="PANTHER" id="PTHR46985:SF2">
    <property type="entry name" value="APOPTOSIS-ASSOCIATED SPECK-LIKE PROTEIN CONTAINING A CARD"/>
    <property type="match status" value="1"/>
</dbReference>
<name>A0A671Y652_SPAAU</name>
<dbReference type="GeneTree" id="ENSGT00940000164898"/>
<keyword evidence="3" id="KW-0399">Innate immunity</keyword>
<reference evidence="9" key="3">
    <citation type="submission" date="2025-09" db="UniProtKB">
        <authorList>
            <consortium name="Ensembl"/>
        </authorList>
    </citation>
    <scope>IDENTIFICATION</scope>
</reference>
<gene>
    <name evidence="9" type="primary">LOC115567534</name>
</gene>
<protein>
    <submittedName>
        <fullName evidence="9">PYD and CARD domain containing</fullName>
    </submittedName>
</protein>
<keyword evidence="2" id="KW-0963">Cytoplasm</keyword>
<dbReference type="InterPro" id="IPR051249">
    <property type="entry name" value="NLRP_Inflammasome"/>
</dbReference>
<evidence type="ECO:0000259" key="8">
    <source>
        <dbReference type="PROSITE" id="PS50824"/>
    </source>
</evidence>
<keyword evidence="10" id="KW-1185">Reference proteome</keyword>
<dbReference type="Ensembl" id="ENSSAUT00010060821.1">
    <property type="protein sequence ID" value="ENSSAUP00010057933.1"/>
    <property type="gene ID" value="ENSSAUG00010023679.1"/>
</dbReference>
<evidence type="ECO:0000256" key="6">
    <source>
        <dbReference type="ARBA" id="ARBA00023233"/>
    </source>
</evidence>
<organism evidence="9 10">
    <name type="scientific">Sparus aurata</name>
    <name type="common">Gilthead sea bream</name>
    <dbReference type="NCBI Taxonomy" id="8175"/>
    <lineage>
        <taxon>Eukaryota</taxon>
        <taxon>Metazoa</taxon>
        <taxon>Chordata</taxon>
        <taxon>Craniata</taxon>
        <taxon>Vertebrata</taxon>
        <taxon>Euteleostomi</taxon>
        <taxon>Actinopterygii</taxon>
        <taxon>Neopterygii</taxon>
        <taxon>Teleostei</taxon>
        <taxon>Neoteleostei</taxon>
        <taxon>Acanthomorphata</taxon>
        <taxon>Eupercaria</taxon>
        <taxon>Spariformes</taxon>
        <taxon>Sparidae</taxon>
        <taxon>Sparus</taxon>
    </lineage>
</organism>
<evidence type="ECO:0000256" key="5">
    <source>
        <dbReference type="ARBA" id="ARBA00023198"/>
    </source>
</evidence>
<proteinExistence type="predicted"/>
<reference evidence="9" key="2">
    <citation type="submission" date="2025-08" db="UniProtKB">
        <authorList>
            <consortium name="Ensembl"/>
        </authorList>
    </citation>
    <scope>IDENTIFICATION</scope>
</reference>
<dbReference type="InterPro" id="IPR004020">
    <property type="entry name" value="DAPIN"/>
</dbReference>
<comment type="subcellular location">
    <subcellularLocation>
        <location evidence="1">Inflammasome</location>
    </subcellularLocation>
</comment>
<keyword evidence="6" id="KW-1271">Inflammasome</keyword>
<evidence type="ECO:0000259" key="7">
    <source>
        <dbReference type="PROSITE" id="PS50209"/>
    </source>
</evidence>
<feature type="domain" description="Pyrin" evidence="8">
    <location>
        <begin position="1"/>
        <end position="87"/>
    </location>
</feature>
<dbReference type="InterPro" id="IPR011029">
    <property type="entry name" value="DEATH-like_dom_sf"/>
</dbReference>
<keyword evidence="5" id="KW-0395">Inflammatory response</keyword>
<dbReference type="InterPro" id="IPR033516">
    <property type="entry name" value="CARD8/ASC/NALP1_CARD"/>
</dbReference>
<evidence type="ECO:0000256" key="2">
    <source>
        <dbReference type="ARBA" id="ARBA00022490"/>
    </source>
</evidence>
<feature type="domain" description="CARD" evidence="7">
    <location>
        <begin position="109"/>
        <end position="170"/>
    </location>
</feature>
<dbReference type="PROSITE" id="PS50209">
    <property type="entry name" value="CARD"/>
    <property type="match status" value="1"/>
</dbReference>
<dbReference type="SUPFAM" id="SSF47986">
    <property type="entry name" value="DEATH domain"/>
    <property type="match status" value="2"/>
</dbReference>
<dbReference type="GO" id="GO:0042981">
    <property type="term" value="P:regulation of apoptotic process"/>
    <property type="evidence" value="ECO:0007669"/>
    <property type="project" value="InterPro"/>
</dbReference>
<dbReference type="PANTHER" id="PTHR46985">
    <property type="entry name" value="NACHT, LRR AND PYD DOMAINS-CONTAINING PROTEIN 1"/>
    <property type="match status" value="1"/>
</dbReference>
<dbReference type="Proteomes" id="UP000472265">
    <property type="component" value="Chromosome 17"/>
</dbReference>
<sequence>MPPKTIKRAIKNCLENLPEKDFKKFCDALISDAGIATSRVENKDYLEVTNVIVSNFGEAKALDVVIELLEDIGCKDKADALVAETKELTSKAGSSRSAGASAGADHVTPEADGALFVDKYREELIQRVTNIPQILDQLLAKEVIDQETYDEISALPTSQKQMRRLYKSLKVARAKDKFYEILEGKEKWLIDDLKKKK</sequence>
<evidence type="ECO:0000313" key="9">
    <source>
        <dbReference type="Ensembl" id="ENSSAUP00010057933.1"/>
    </source>
</evidence>
<dbReference type="AlphaFoldDB" id="A0A671Y652"/>
<dbReference type="CDD" id="cd08330">
    <property type="entry name" value="CARD_ASC_NALP1"/>
    <property type="match status" value="1"/>
</dbReference>
<reference evidence="9" key="1">
    <citation type="submission" date="2021-04" db="EMBL/GenBank/DDBJ databases">
        <authorList>
            <consortium name="Wellcome Sanger Institute Data Sharing"/>
        </authorList>
    </citation>
    <scope>NUCLEOTIDE SEQUENCE [LARGE SCALE GENOMIC DNA]</scope>
</reference>
<evidence type="ECO:0000256" key="1">
    <source>
        <dbReference type="ARBA" id="ARBA00004110"/>
    </source>
</evidence>
<evidence type="ECO:0000313" key="10">
    <source>
        <dbReference type="Proteomes" id="UP000472265"/>
    </source>
</evidence>
<keyword evidence="4" id="KW-0391">Immunity</keyword>
<dbReference type="FunFam" id="1.10.533.10:FF:000013">
    <property type="entry name" value="Apoptosis-associated speck-like protein containing a CARD"/>
    <property type="match status" value="1"/>
</dbReference>
<dbReference type="Pfam" id="PF02758">
    <property type="entry name" value="PYRIN"/>
    <property type="match status" value="1"/>
</dbReference>
<dbReference type="GO" id="GO:0061702">
    <property type="term" value="C:canonical inflammasome complex"/>
    <property type="evidence" value="ECO:0007669"/>
    <property type="project" value="UniProtKB-SubCell"/>
</dbReference>